<proteinExistence type="predicted"/>
<dbReference type="InterPro" id="IPR000835">
    <property type="entry name" value="HTH_MarR-typ"/>
</dbReference>
<evidence type="ECO:0000256" key="3">
    <source>
        <dbReference type="ARBA" id="ARBA00023163"/>
    </source>
</evidence>
<evidence type="ECO:0000256" key="2">
    <source>
        <dbReference type="ARBA" id="ARBA00023125"/>
    </source>
</evidence>
<dbReference type="PANTHER" id="PTHR33164">
    <property type="entry name" value="TRANSCRIPTIONAL REGULATOR, MARR FAMILY"/>
    <property type="match status" value="1"/>
</dbReference>
<sequence>MKTSKFDDSEQSVGLVFWRVSVLWQRKVKEALNKIGITHTQFVILATIQELSEHDMTATQKEISDFSSIDVMTVSSVLRLLEKNNYITRKPHPKDTRANVIIITPKGTEAIYAAIPAVENVDDNFFFEDIEKNRLFLELLTELRKDNEKI</sequence>
<dbReference type="SMART" id="SM00347">
    <property type="entry name" value="HTH_MARR"/>
    <property type="match status" value="1"/>
</dbReference>
<evidence type="ECO:0000313" key="6">
    <source>
        <dbReference type="Proteomes" id="UP000000845"/>
    </source>
</evidence>
<dbReference type="HOGENOM" id="CLU_083287_23_2_0"/>
<protein>
    <submittedName>
        <fullName evidence="5">Transcriptional regulator, MarR family</fullName>
    </submittedName>
</protein>
<dbReference type="Gene3D" id="1.10.10.10">
    <property type="entry name" value="Winged helix-like DNA-binding domain superfamily/Winged helix DNA-binding domain"/>
    <property type="match status" value="1"/>
</dbReference>
<keyword evidence="3" id="KW-0804">Transcription</keyword>
<dbReference type="InterPro" id="IPR036390">
    <property type="entry name" value="WH_DNA-bd_sf"/>
</dbReference>
<name>D1AQ71_SEBTE</name>
<dbReference type="KEGG" id="str:Sterm_0777"/>
<dbReference type="GO" id="GO:0003677">
    <property type="term" value="F:DNA binding"/>
    <property type="evidence" value="ECO:0007669"/>
    <property type="project" value="UniProtKB-KW"/>
</dbReference>
<keyword evidence="6" id="KW-1185">Reference proteome</keyword>
<dbReference type="PANTHER" id="PTHR33164:SF64">
    <property type="entry name" value="TRANSCRIPTIONAL REGULATOR SLYA"/>
    <property type="match status" value="1"/>
</dbReference>
<accession>D1AQ71</accession>
<feature type="domain" description="HTH marR-type" evidence="4">
    <location>
        <begin position="1"/>
        <end position="145"/>
    </location>
</feature>
<dbReference type="Pfam" id="PF01047">
    <property type="entry name" value="MarR"/>
    <property type="match status" value="1"/>
</dbReference>
<dbReference type="AlphaFoldDB" id="D1AQ71"/>
<gene>
    <name evidence="5" type="ordered locus">Sterm_0777</name>
</gene>
<dbReference type="eggNOG" id="COG1846">
    <property type="taxonomic scope" value="Bacteria"/>
</dbReference>
<keyword evidence="2" id="KW-0238">DNA-binding</keyword>
<keyword evidence="1" id="KW-0805">Transcription regulation</keyword>
<dbReference type="InterPro" id="IPR036388">
    <property type="entry name" value="WH-like_DNA-bd_sf"/>
</dbReference>
<dbReference type="Proteomes" id="UP000000845">
    <property type="component" value="Chromosome"/>
</dbReference>
<dbReference type="RefSeq" id="WP_012860245.1">
    <property type="nucleotide sequence ID" value="NC_013517.1"/>
</dbReference>
<dbReference type="EMBL" id="CP001739">
    <property type="protein sequence ID" value="ACZ07649.1"/>
    <property type="molecule type" value="Genomic_DNA"/>
</dbReference>
<dbReference type="SUPFAM" id="SSF46785">
    <property type="entry name" value="Winged helix' DNA-binding domain"/>
    <property type="match status" value="1"/>
</dbReference>
<dbReference type="GO" id="GO:0003700">
    <property type="term" value="F:DNA-binding transcription factor activity"/>
    <property type="evidence" value="ECO:0007669"/>
    <property type="project" value="InterPro"/>
</dbReference>
<dbReference type="PROSITE" id="PS50995">
    <property type="entry name" value="HTH_MARR_2"/>
    <property type="match status" value="1"/>
</dbReference>
<evidence type="ECO:0000256" key="1">
    <source>
        <dbReference type="ARBA" id="ARBA00023015"/>
    </source>
</evidence>
<organism evidence="5 6">
    <name type="scientific">Sebaldella termitidis (strain ATCC 33386 / NCTC 11300)</name>
    <dbReference type="NCBI Taxonomy" id="526218"/>
    <lineage>
        <taxon>Bacteria</taxon>
        <taxon>Fusobacteriati</taxon>
        <taxon>Fusobacteriota</taxon>
        <taxon>Fusobacteriia</taxon>
        <taxon>Fusobacteriales</taxon>
        <taxon>Leptotrichiaceae</taxon>
        <taxon>Sebaldella</taxon>
    </lineage>
</organism>
<reference evidence="5 6" key="2">
    <citation type="journal article" date="2010" name="Stand. Genomic Sci.">
        <title>Complete genome sequence of Sebaldella termitidis type strain (NCTC 11300).</title>
        <authorList>
            <person name="Harmon-Smith M."/>
            <person name="Celia L."/>
            <person name="Chertkov O."/>
            <person name="Lapidus A."/>
            <person name="Copeland A."/>
            <person name="Glavina Del Rio T."/>
            <person name="Nolan M."/>
            <person name="Lucas S."/>
            <person name="Tice H."/>
            <person name="Cheng J.F."/>
            <person name="Han C."/>
            <person name="Detter J.C."/>
            <person name="Bruce D."/>
            <person name="Goodwin L."/>
            <person name="Pitluck S."/>
            <person name="Pati A."/>
            <person name="Liolios K."/>
            <person name="Ivanova N."/>
            <person name="Mavromatis K."/>
            <person name="Mikhailova N."/>
            <person name="Chen A."/>
            <person name="Palaniappan K."/>
            <person name="Land M."/>
            <person name="Hauser L."/>
            <person name="Chang Y.J."/>
            <person name="Jeffries C.D."/>
            <person name="Brettin T."/>
            <person name="Goker M."/>
            <person name="Beck B."/>
            <person name="Bristow J."/>
            <person name="Eisen J.A."/>
            <person name="Markowitz V."/>
            <person name="Hugenholtz P."/>
            <person name="Kyrpides N.C."/>
            <person name="Klenk H.P."/>
            <person name="Chen F."/>
        </authorList>
    </citation>
    <scope>NUCLEOTIDE SEQUENCE [LARGE SCALE GENOMIC DNA]</scope>
    <source>
        <strain evidence="6">ATCC 33386 / NCTC 11300</strain>
    </source>
</reference>
<reference evidence="6" key="1">
    <citation type="submission" date="2009-09" db="EMBL/GenBank/DDBJ databases">
        <title>The complete chromosome of Sebaldella termitidis ATCC 33386.</title>
        <authorList>
            <consortium name="US DOE Joint Genome Institute (JGI-PGF)"/>
            <person name="Lucas S."/>
            <person name="Copeland A."/>
            <person name="Lapidus A."/>
            <person name="Glavina del Rio T."/>
            <person name="Dalin E."/>
            <person name="Tice H."/>
            <person name="Bruce D."/>
            <person name="Goodwin L."/>
            <person name="Pitluck S."/>
            <person name="Kyrpides N."/>
            <person name="Mavromatis K."/>
            <person name="Ivanova N."/>
            <person name="Mikhailova N."/>
            <person name="Sims D."/>
            <person name="Meincke L."/>
            <person name="Brettin T."/>
            <person name="Detter J.C."/>
            <person name="Han C."/>
            <person name="Larimer F."/>
            <person name="Land M."/>
            <person name="Hauser L."/>
            <person name="Markowitz V."/>
            <person name="Cheng J.F."/>
            <person name="Hugenholtz P."/>
            <person name="Woyke T."/>
            <person name="Wu D."/>
            <person name="Eisen J.A."/>
        </authorList>
    </citation>
    <scope>NUCLEOTIDE SEQUENCE [LARGE SCALE GENOMIC DNA]</scope>
    <source>
        <strain evidence="6">ATCC 33386 / NCTC 11300</strain>
    </source>
</reference>
<dbReference type="STRING" id="526218.Sterm_0777"/>
<evidence type="ECO:0000259" key="4">
    <source>
        <dbReference type="PROSITE" id="PS50995"/>
    </source>
</evidence>
<dbReference type="GO" id="GO:0006950">
    <property type="term" value="P:response to stress"/>
    <property type="evidence" value="ECO:0007669"/>
    <property type="project" value="TreeGrafter"/>
</dbReference>
<evidence type="ECO:0000313" key="5">
    <source>
        <dbReference type="EMBL" id="ACZ07649.1"/>
    </source>
</evidence>
<dbReference type="InterPro" id="IPR039422">
    <property type="entry name" value="MarR/SlyA-like"/>
</dbReference>